<dbReference type="EMBL" id="CP102453">
    <property type="protein sequence ID" value="UUX34120.1"/>
    <property type="molecule type" value="Genomic_DNA"/>
</dbReference>
<feature type="transmembrane region" description="Helical" evidence="1">
    <location>
        <begin position="172"/>
        <end position="192"/>
    </location>
</feature>
<accession>A0ABY5P686</accession>
<keyword evidence="1" id="KW-1133">Transmembrane helix</keyword>
<keyword evidence="1" id="KW-0812">Transmembrane</keyword>
<evidence type="ECO:0000256" key="1">
    <source>
        <dbReference type="SAM" id="Phobius"/>
    </source>
</evidence>
<dbReference type="Pfam" id="PF14329">
    <property type="entry name" value="DUF4386"/>
    <property type="match status" value="1"/>
</dbReference>
<evidence type="ECO:0000313" key="2">
    <source>
        <dbReference type="EMBL" id="UUX34120.1"/>
    </source>
</evidence>
<evidence type="ECO:0000313" key="3">
    <source>
        <dbReference type="Proteomes" id="UP001315967"/>
    </source>
</evidence>
<name>A0ABY5P686_9LACT</name>
<protein>
    <submittedName>
        <fullName evidence="2">DUF4386 domain-containing protein</fullName>
    </submittedName>
</protein>
<organism evidence="2 3">
    <name type="scientific">Fundicoccus culcitae</name>
    <dbReference type="NCBI Taxonomy" id="2969821"/>
    <lineage>
        <taxon>Bacteria</taxon>
        <taxon>Bacillati</taxon>
        <taxon>Bacillota</taxon>
        <taxon>Bacilli</taxon>
        <taxon>Lactobacillales</taxon>
        <taxon>Aerococcaceae</taxon>
        <taxon>Fundicoccus</taxon>
    </lineage>
</organism>
<dbReference type="Proteomes" id="UP001315967">
    <property type="component" value="Chromosome"/>
</dbReference>
<feature type="transmembrane region" description="Helical" evidence="1">
    <location>
        <begin position="138"/>
        <end position="160"/>
    </location>
</feature>
<gene>
    <name evidence="2" type="ORF">NRE15_00170</name>
</gene>
<keyword evidence="3" id="KW-1185">Reference proteome</keyword>
<dbReference type="InterPro" id="IPR025495">
    <property type="entry name" value="DUF4386"/>
</dbReference>
<feature type="transmembrane region" description="Helical" evidence="1">
    <location>
        <begin position="50"/>
        <end position="75"/>
    </location>
</feature>
<feature type="transmembrane region" description="Helical" evidence="1">
    <location>
        <begin position="87"/>
        <end position="110"/>
    </location>
</feature>
<feature type="transmembrane region" description="Helical" evidence="1">
    <location>
        <begin position="7"/>
        <end position="30"/>
    </location>
</feature>
<sequence>MTKERTYAVIIGIFYILAFASSVIAVILYQPINNPLDWYHVASNGEVNQVLWGVLNDVLLLVSAVGTTVFLAPYLAKYDKQLALAYFSFRFMEAVFIAIGIVSMLVLVSLSQHFNSGFIDHSDLLISSGYAWQAVHRWIMILGPNLMLGINTSLYSYLLLKTELVPKRLAQFGLVTAIMVFVAGILDMFGIIEPWSTTKGLISLPVGIYEMSLAIYLIVKGFKPNALITITKN</sequence>
<proteinExistence type="predicted"/>
<feature type="transmembrane region" description="Helical" evidence="1">
    <location>
        <begin position="198"/>
        <end position="219"/>
    </location>
</feature>
<dbReference type="RefSeq" id="WP_313793623.1">
    <property type="nucleotide sequence ID" value="NZ_CP102453.1"/>
</dbReference>
<keyword evidence="1" id="KW-0472">Membrane</keyword>
<reference evidence="2 3" key="1">
    <citation type="submission" date="2022-08" db="EMBL/GenBank/DDBJ databases">
        <title>Aerococcaceae sp. nov isolated from spoiled eye mask.</title>
        <authorList>
            <person name="Zhou G."/>
            <person name="Xie X.-B."/>
            <person name="Shi Q.-S."/>
            <person name="Wang Y.-S."/>
            <person name="Wen X."/>
            <person name="Peng H."/>
            <person name="Yang X.-J."/>
            <person name="Tao H.-B."/>
            <person name="Huang X.-M."/>
        </authorList>
    </citation>
    <scope>NUCLEOTIDE SEQUENCE [LARGE SCALE GENOMIC DNA]</scope>
    <source>
        <strain evidence="3">DM20194951</strain>
    </source>
</reference>